<feature type="non-terminal residue" evidence="1">
    <location>
        <position position="117"/>
    </location>
</feature>
<keyword evidence="2" id="KW-1185">Reference proteome</keyword>
<dbReference type="AlphaFoldDB" id="A0A250WVH0"/>
<dbReference type="InterPro" id="IPR038941">
    <property type="entry name" value="At4g14100-like"/>
</dbReference>
<organism evidence="1 2">
    <name type="scientific">Chlamydomonas eustigma</name>
    <dbReference type="NCBI Taxonomy" id="1157962"/>
    <lineage>
        <taxon>Eukaryota</taxon>
        <taxon>Viridiplantae</taxon>
        <taxon>Chlorophyta</taxon>
        <taxon>core chlorophytes</taxon>
        <taxon>Chlorophyceae</taxon>
        <taxon>CS clade</taxon>
        <taxon>Chlamydomonadales</taxon>
        <taxon>Chlamydomonadaceae</taxon>
        <taxon>Chlamydomonas</taxon>
    </lineage>
</organism>
<gene>
    <name evidence="1" type="ORF">CEUSTIGMA_g2273.t1</name>
</gene>
<dbReference type="OrthoDB" id="406551at2759"/>
<accession>A0A250WVH0</accession>
<dbReference type="EMBL" id="BEGY01000009">
    <property type="protein sequence ID" value="GAX74827.1"/>
    <property type="molecule type" value="Genomic_DNA"/>
</dbReference>
<name>A0A250WVH0_9CHLO</name>
<evidence type="ECO:0000313" key="2">
    <source>
        <dbReference type="Proteomes" id="UP000232323"/>
    </source>
</evidence>
<comment type="caution">
    <text evidence="1">The sequence shown here is derived from an EMBL/GenBank/DDBJ whole genome shotgun (WGS) entry which is preliminary data.</text>
</comment>
<sequence>MSLPSNFCMKAKQASMVQPITPTSWPKQFHATLFQNRSNSLAIVDLFYDWTGGRNLNIIGSQLGAKGTIFDIEFNNHSSFYYNKDFPDRGCRAIKFEVGRCSPFIEDVVVGGKAHRG</sequence>
<evidence type="ECO:0000313" key="1">
    <source>
        <dbReference type="EMBL" id="GAX74827.1"/>
    </source>
</evidence>
<reference evidence="1 2" key="1">
    <citation type="submission" date="2017-08" db="EMBL/GenBank/DDBJ databases">
        <title>Acidophilic green algal genome provides insights into adaptation to an acidic environment.</title>
        <authorList>
            <person name="Hirooka S."/>
            <person name="Hirose Y."/>
            <person name="Kanesaki Y."/>
            <person name="Higuchi S."/>
            <person name="Fujiwara T."/>
            <person name="Onuma R."/>
            <person name="Era A."/>
            <person name="Ohbayashi R."/>
            <person name="Uzuka A."/>
            <person name="Nozaki H."/>
            <person name="Yoshikawa H."/>
            <person name="Miyagishima S.Y."/>
        </authorList>
    </citation>
    <scope>NUCLEOTIDE SEQUENCE [LARGE SCALE GENOMIC DNA]</scope>
    <source>
        <strain evidence="1 2">NIES-2499</strain>
    </source>
</reference>
<dbReference type="PANTHER" id="PTHR33880:SF19">
    <property type="entry name" value="EXPRESSED PROTEIN"/>
    <property type="match status" value="1"/>
</dbReference>
<dbReference type="PANTHER" id="PTHR33880">
    <property type="entry name" value="EXPRESSED PROTEIN"/>
    <property type="match status" value="1"/>
</dbReference>
<protein>
    <submittedName>
        <fullName evidence="1">Uncharacterized protein</fullName>
    </submittedName>
</protein>
<proteinExistence type="predicted"/>
<dbReference type="Proteomes" id="UP000232323">
    <property type="component" value="Unassembled WGS sequence"/>
</dbReference>